<dbReference type="PROSITE" id="PS50930">
    <property type="entry name" value="HTH_LYTTR"/>
    <property type="match status" value="1"/>
</dbReference>
<feature type="modified residue" description="4-aspartylphosphate" evidence="3">
    <location>
        <position position="57"/>
    </location>
</feature>
<dbReference type="SUPFAM" id="SSF52172">
    <property type="entry name" value="CheY-like"/>
    <property type="match status" value="1"/>
</dbReference>
<dbReference type="InterPro" id="IPR001789">
    <property type="entry name" value="Sig_transdc_resp-reg_receiver"/>
</dbReference>
<evidence type="ECO:0000259" key="4">
    <source>
        <dbReference type="PROSITE" id="PS50110"/>
    </source>
</evidence>
<proteinExistence type="predicted"/>
<evidence type="ECO:0000313" key="7">
    <source>
        <dbReference type="Proteomes" id="UP001169242"/>
    </source>
</evidence>
<dbReference type="EMBL" id="JAQIFT010000016">
    <property type="protein sequence ID" value="MDA3730821.1"/>
    <property type="molecule type" value="Genomic_DNA"/>
</dbReference>
<evidence type="ECO:0000256" key="2">
    <source>
        <dbReference type="ARBA" id="ARBA00024867"/>
    </source>
</evidence>
<comment type="function">
    <text evidence="2">May play the central regulatory role in sporulation. It may be an element of the effector pathway responsible for the activation of sporulation genes in response to nutritional stress. Spo0A may act in concert with spo0H (a sigma factor) to control the expression of some genes that are critical to the sporulation process.</text>
</comment>
<comment type="caution">
    <text evidence="6">The sequence shown here is derived from an EMBL/GenBank/DDBJ whole genome shotgun (WGS) entry which is preliminary data.</text>
</comment>
<dbReference type="SMART" id="SM00850">
    <property type="entry name" value="LytTR"/>
    <property type="match status" value="1"/>
</dbReference>
<name>A0AA42DKS2_9FIRM</name>
<keyword evidence="6" id="KW-0238">DNA-binding</keyword>
<dbReference type="Gene3D" id="2.40.50.1020">
    <property type="entry name" value="LytTr DNA-binding domain"/>
    <property type="match status" value="1"/>
</dbReference>
<evidence type="ECO:0000256" key="3">
    <source>
        <dbReference type="PROSITE-ProRule" id="PRU00169"/>
    </source>
</evidence>
<accession>A0AA42DKS2</accession>
<dbReference type="Pfam" id="PF04397">
    <property type="entry name" value="LytTR"/>
    <property type="match status" value="1"/>
</dbReference>
<keyword evidence="7" id="KW-1185">Reference proteome</keyword>
<organism evidence="6 7">
    <name type="scientific">Holtiella tumoricola</name>
    <dbReference type="NCBI Taxonomy" id="3018743"/>
    <lineage>
        <taxon>Bacteria</taxon>
        <taxon>Bacillati</taxon>
        <taxon>Bacillota</taxon>
        <taxon>Clostridia</taxon>
        <taxon>Lachnospirales</taxon>
        <taxon>Cellulosilyticaceae</taxon>
        <taxon>Holtiella</taxon>
    </lineage>
</organism>
<sequence>MKLAIIDSNNADATLLKDLIVKYFDTYTDALSIYSYPCADSFFQDFSENLFTFVFLDMDTPNTPTLAAAEYIRKIDKNINLILMSRGMDYAIQGYTVQASYYLLKPFTYSNIETALNLCPILTTTLKPFVEVIVNRIPQLIFLDDILYIDTIHNGIQIHTELNTFKTYMSFKNFLQFIKNEDRFLQCYRGIVVNMDYISTLQNDSFLLFNGETIPIRIPDRYTLRDTYNAYTLKKSQKVLEGTITF</sequence>
<dbReference type="RefSeq" id="WP_271011326.1">
    <property type="nucleotide sequence ID" value="NZ_JAQIFT010000016.1"/>
</dbReference>
<evidence type="ECO:0000259" key="5">
    <source>
        <dbReference type="PROSITE" id="PS50930"/>
    </source>
</evidence>
<dbReference type="Gene3D" id="3.40.50.2300">
    <property type="match status" value="1"/>
</dbReference>
<dbReference type="GO" id="GO:0000160">
    <property type="term" value="P:phosphorelay signal transduction system"/>
    <property type="evidence" value="ECO:0007669"/>
    <property type="project" value="InterPro"/>
</dbReference>
<protein>
    <recommendedName>
        <fullName evidence="1">Stage 0 sporulation protein A homolog</fullName>
    </recommendedName>
</protein>
<evidence type="ECO:0000313" key="6">
    <source>
        <dbReference type="EMBL" id="MDA3730821.1"/>
    </source>
</evidence>
<dbReference type="CDD" id="cd00156">
    <property type="entry name" value="REC"/>
    <property type="match status" value="1"/>
</dbReference>
<dbReference type="InterPro" id="IPR007492">
    <property type="entry name" value="LytTR_DNA-bd_dom"/>
</dbReference>
<feature type="domain" description="HTH LytTR-type" evidence="5">
    <location>
        <begin position="143"/>
        <end position="216"/>
    </location>
</feature>
<reference evidence="6" key="1">
    <citation type="journal article" date="2023" name="Int. J. Syst. Evol. Microbiol.">
        <title>&lt;i&gt;Holtiella tumoricola&lt;/i&gt; gen. nov. sp. nov., isolated from a human clinical sample.</title>
        <authorList>
            <person name="Allen-Vercoe E."/>
            <person name="Daigneault M.C."/>
            <person name="Vancuren S.J."/>
            <person name="Cochrane K."/>
            <person name="O'Neal L.L."/>
            <person name="Sankaranarayanan K."/>
            <person name="Lawson P.A."/>
        </authorList>
    </citation>
    <scope>NUCLEOTIDE SEQUENCE</scope>
    <source>
        <strain evidence="6">CC70A</strain>
    </source>
</reference>
<dbReference type="Proteomes" id="UP001169242">
    <property type="component" value="Unassembled WGS sequence"/>
</dbReference>
<dbReference type="AlphaFoldDB" id="A0AA42DKS2"/>
<dbReference type="InterPro" id="IPR011006">
    <property type="entry name" value="CheY-like_superfamily"/>
</dbReference>
<keyword evidence="3" id="KW-0597">Phosphoprotein</keyword>
<gene>
    <name evidence="6" type="ORF">PBV87_04825</name>
</gene>
<evidence type="ECO:0000256" key="1">
    <source>
        <dbReference type="ARBA" id="ARBA00018672"/>
    </source>
</evidence>
<feature type="domain" description="Response regulatory" evidence="4">
    <location>
        <begin position="2"/>
        <end position="120"/>
    </location>
</feature>
<dbReference type="GO" id="GO:0003677">
    <property type="term" value="F:DNA binding"/>
    <property type="evidence" value="ECO:0007669"/>
    <property type="project" value="UniProtKB-KW"/>
</dbReference>
<dbReference type="PROSITE" id="PS50110">
    <property type="entry name" value="RESPONSE_REGULATORY"/>
    <property type="match status" value="1"/>
</dbReference>